<comment type="caution">
    <text evidence="1">The sequence shown here is derived from an EMBL/GenBank/DDBJ whole genome shotgun (WGS) entry which is preliminary data.</text>
</comment>
<dbReference type="PROSITE" id="PS51257">
    <property type="entry name" value="PROKAR_LIPOPROTEIN"/>
    <property type="match status" value="1"/>
</dbReference>
<accession>A0A504J0Z2</accession>
<reference evidence="1 2" key="1">
    <citation type="submission" date="2019-06" db="EMBL/GenBank/DDBJ databases">
        <authorList>
            <person name="Meng X."/>
        </authorList>
    </citation>
    <scope>NUCLEOTIDE SEQUENCE [LARGE SCALE GENOMIC DNA]</scope>
    <source>
        <strain evidence="1 2">M625</strain>
    </source>
</reference>
<dbReference type="RefSeq" id="WP_140597206.1">
    <property type="nucleotide sequence ID" value="NZ_VFWZ01000009.1"/>
</dbReference>
<gene>
    <name evidence="1" type="ORF">FHK87_22895</name>
</gene>
<dbReference type="Proteomes" id="UP000315540">
    <property type="component" value="Unassembled WGS sequence"/>
</dbReference>
<proteinExistence type="predicted"/>
<dbReference type="AlphaFoldDB" id="A0A504J0Z2"/>
<name>A0A504J0Z2_9FLAO</name>
<dbReference type="EMBL" id="VFWZ01000009">
    <property type="protein sequence ID" value="TPN82275.1"/>
    <property type="molecule type" value="Genomic_DNA"/>
</dbReference>
<dbReference type="OrthoDB" id="6385145at2"/>
<organism evidence="1 2">
    <name type="scientific">Aquimarina algicola</name>
    <dbReference type="NCBI Taxonomy" id="2589995"/>
    <lineage>
        <taxon>Bacteria</taxon>
        <taxon>Pseudomonadati</taxon>
        <taxon>Bacteroidota</taxon>
        <taxon>Flavobacteriia</taxon>
        <taxon>Flavobacteriales</taxon>
        <taxon>Flavobacteriaceae</taxon>
        <taxon>Aquimarina</taxon>
    </lineage>
</organism>
<evidence type="ECO:0000313" key="2">
    <source>
        <dbReference type="Proteomes" id="UP000315540"/>
    </source>
</evidence>
<dbReference type="InterPro" id="IPR027056">
    <property type="entry name" value="Gluconate_2DH_su3"/>
</dbReference>
<evidence type="ECO:0000313" key="1">
    <source>
        <dbReference type="EMBL" id="TPN82275.1"/>
    </source>
</evidence>
<sequence>MNRREALKNIGITAGYIAVTPTVIGILQSCTSEIKLTWQPKLLSIDEAKALDQIVDLIIPETDIPGAKKLNVPMFIDNYTYTVSKKEHANIFKKGAEIVMKTLGVTEEHPVDKIKTEEYDALLAKYLKTSKEEQKEYRKAMQEVKTVDDLESVPEDAIIFNYLDAVRGMSIWGFKTSEEIAENVLAYLPVPGEQIGCESVDKLTKGKAWSL</sequence>
<dbReference type="Pfam" id="PF13618">
    <property type="entry name" value="Gluconate_2-dh3"/>
    <property type="match status" value="1"/>
</dbReference>
<keyword evidence="2" id="KW-1185">Reference proteome</keyword>
<protein>
    <submittedName>
        <fullName evidence="1">Gluconate 2-dehydrogenase subunit 3 family protein</fullName>
    </submittedName>
</protein>